<dbReference type="Proteomes" id="UP000499080">
    <property type="component" value="Unassembled WGS sequence"/>
</dbReference>
<name>A0A4Y2C979_ARAVE</name>
<accession>A0A4Y2C979</accession>
<evidence type="ECO:0000313" key="2">
    <source>
        <dbReference type="Proteomes" id="UP000499080"/>
    </source>
</evidence>
<dbReference type="OrthoDB" id="10576682at2759"/>
<keyword evidence="2" id="KW-1185">Reference proteome</keyword>
<gene>
    <name evidence="1" type="ORF">AVEN_32578_1</name>
</gene>
<sequence length="448" mass="51850">MGREFLLHKFCEVNFTEEGLKTFNKGLINHVELDLNCAVNILRRIAYPKLCEKHFSSEFPSGAFAEDDEPVENISISVDHFEFLHKELPINFLELFRREDFHSVAFDLEKDPQINNIVPSFIEFLKSCKEFQFPENCFTLILAVLKNPYRKIEVFYDYELPVVNEQMAIAKYLINCLQIPKILDDKDAYEKLAEAIIRFANIHPSFLAHILAGFNALLSNHKDGTLAYQIFCKVLNLMTSIGATIIDVCLPQHFEKISCLAANDRNSDLYFYLLRACEISITNTIEHESRVKAESSDNVDLGLFSDDVDLGLFYTACYNYFGHDLTTRLIPVFKKYEKRKDREEQYLSKKHAIFPTKDGYMNMEMRFLTNNRNKNRAESESLSIPRVKECTFNSAGKVLFSSSNAQLGYVIQEDMNELSVEDLDYWTTINEFPLSYLEGVTDRLTKNN</sequence>
<organism evidence="1 2">
    <name type="scientific">Araneus ventricosus</name>
    <name type="common">Orbweaver spider</name>
    <name type="synonym">Epeira ventricosa</name>
    <dbReference type="NCBI Taxonomy" id="182803"/>
    <lineage>
        <taxon>Eukaryota</taxon>
        <taxon>Metazoa</taxon>
        <taxon>Ecdysozoa</taxon>
        <taxon>Arthropoda</taxon>
        <taxon>Chelicerata</taxon>
        <taxon>Arachnida</taxon>
        <taxon>Araneae</taxon>
        <taxon>Araneomorphae</taxon>
        <taxon>Entelegynae</taxon>
        <taxon>Araneoidea</taxon>
        <taxon>Araneidae</taxon>
        <taxon>Araneus</taxon>
    </lineage>
</organism>
<reference evidence="1 2" key="1">
    <citation type="journal article" date="2019" name="Sci. Rep.">
        <title>Orb-weaving spider Araneus ventricosus genome elucidates the spidroin gene catalogue.</title>
        <authorList>
            <person name="Kono N."/>
            <person name="Nakamura H."/>
            <person name="Ohtoshi R."/>
            <person name="Moran D.A.P."/>
            <person name="Shinohara A."/>
            <person name="Yoshida Y."/>
            <person name="Fujiwara M."/>
            <person name="Mori M."/>
            <person name="Tomita M."/>
            <person name="Arakawa K."/>
        </authorList>
    </citation>
    <scope>NUCLEOTIDE SEQUENCE [LARGE SCALE GENOMIC DNA]</scope>
</reference>
<comment type="caution">
    <text evidence="1">The sequence shown here is derived from an EMBL/GenBank/DDBJ whole genome shotgun (WGS) entry which is preliminary data.</text>
</comment>
<proteinExistence type="predicted"/>
<evidence type="ECO:0000313" key="1">
    <source>
        <dbReference type="EMBL" id="GBM00217.1"/>
    </source>
</evidence>
<dbReference type="AlphaFoldDB" id="A0A4Y2C979"/>
<dbReference type="EMBL" id="BGPR01000155">
    <property type="protein sequence ID" value="GBM00217.1"/>
    <property type="molecule type" value="Genomic_DNA"/>
</dbReference>
<protein>
    <submittedName>
        <fullName evidence="1">Uncharacterized protein</fullName>
    </submittedName>
</protein>